<dbReference type="PANTHER" id="PTHR47027">
    <property type="entry name" value="REVERSE TRANSCRIPTASE DOMAIN-CONTAINING PROTEIN"/>
    <property type="match status" value="1"/>
</dbReference>
<evidence type="ECO:0000313" key="1">
    <source>
        <dbReference type="Ensembl" id="ENSBGRP00000015421.1"/>
    </source>
</evidence>
<accession>A0A8B9X0L8</accession>
<keyword evidence="2" id="KW-1185">Reference proteome</keyword>
<reference evidence="1" key="2">
    <citation type="submission" date="2025-08" db="UniProtKB">
        <authorList>
            <consortium name="Ensembl"/>
        </authorList>
    </citation>
    <scope>IDENTIFICATION</scope>
</reference>
<evidence type="ECO:0008006" key="3">
    <source>
        <dbReference type="Google" id="ProtNLM"/>
    </source>
</evidence>
<evidence type="ECO:0000313" key="2">
    <source>
        <dbReference type="Proteomes" id="UP000694520"/>
    </source>
</evidence>
<dbReference type="Ensembl" id="ENSBGRT00000017778.1">
    <property type="protein sequence ID" value="ENSBGRP00000015421.1"/>
    <property type="gene ID" value="ENSBGRG00000009699.1"/>
</dbReference>
<dbReference type="Proteomes" id="UP000694520">
    <property type="component" value="Chromosome 18"/>
</dbReference>
<organism evidence="1 2">
    <name type="scientific">Bos mutus grunniens</name>
    <name type="common">Wild yak</name>
    <name type="synonym">Bos grunniens</name>
    <dbReference type="NCBI Taxonomy" id="30521"/>
    <lineage>
        <taxon>Eukaryota</taxon>
        <taxon>Metazoa</taxon>
        <taxon>Chordata</taxon>
        <taxon>Craniata</taxon>
        <taxon>Vertebrata</taxon>
        <taxon>Euteleostomi</taxon>
        <taxon>Mammalia</taxon>
        <taxon>Eutheria</taxon>
        <taxon>Laurasiatheria</taxon>
        <taxon>Artiodactyla</taxon>
        <taxon>Ruminantia</taxon>
        <taxon>Pecora</taxon>
        <taxon>Bovidae</taxon>
        <taxon>Bovinae</taxon>
        <taxon>Bos</taxon>
    </lineage>
</organism>
<reference evidence="1" key="1">
    <citation type="submission" date="2019-05" db="EMBL/GenBank/DDBJ databases">
        <authorList>
            <person name="Zhang S."/>
            <person name="Liu J."/>
        </authorList>
    </citation>
    <scope>NUCLEOTIDE SEQUENCE [LARGE SCALE GENOMIC DNA]</scope>
</reference>
<dbReference type="PANTHER" id="PTHR47027:SF8">
    <property type="entry name" value="RIBONUCLEASE H"/>
    <property type="match status" value="1"/>
</dbReference>
<name>A0A8B9X0L8_BOSMU</name>
<reference evidence="1" key="3">
    <citation type="submission" date="2025-09" db="UniProtKB">
        <authorList>
            <consortium name="Ensembl"/>
        </authorList>
    </citation>
    <scope>IDENTIFICATION</scope>
</reference>
<proteinExistence type="predicted"/>
<sequence length="360" mass="40991">MLLCPYNSPGKSSGVGGHFLLQGIFPNPGTEPGSPTLQADSLPSCHQGSPHPILRTIYIAHIYLTFNNLRERILYNGEKVFPPIPNPTITLFLPIARKVYKTLFTRANIFVVAFTGKRNLSDQVHTGGPPCLLTFQNSSRFCIAKLVQTKAYNYTRRLQELPVISILLLGSKITADGDCSHEIKRCLLLGRKVMTNLDSIFKSRDITLPTKVRLVKAMVFPVVMYGCESWTVKKAERQRIDAFELWCWRRLLRVPWTARRSNQSILKEISPGISLEGMMLKLKLQYFSHLMRRVDSLEKTLMLGGIGGRRRRGRQRMRWLDGITDSMDMSLSELRESVMDREAWRAAIHGVTKSRTRLSD</sequence>
<dbReference type="AlphaFoldDB" id="A0A8B9X0L8"/>
<protein>
    <recommendedName>
        <fullName evidence="3">Reverse transcriptase domain-containing protein</fullName>
    </recommendedName>
</protein>
<dbReference type="GeneTree" id="ENSGT00940000162286"/>